<evidence type="ECO:0000313" key="12">
    <source>
        <dbReference type="Proteomes" id="UP000237662"/>
    </source>
</evidence>
<comment type="function">
    <text evidence="9">This protein specifically catalyzes the removal of signal peptides from prolipoproteins.</text>
</comment>
<evidence type="ECO:0000256" key="5">
    <source>
        <dbReference type="ARBA" id="ARBA00022750"/>
    </source>
</evidence>
<dbReference type="GO" id="GO:0005886">
    <property type="term" value="C:plasma membrane"/>
    <property type="evidence" value="ECO:0007669"/>
    <property type="project" value="UniProtKB-SubCell"/>
</dbReference>
<comment type="subcellular location">
    <subcellularLocation>
        <location evidence="9">Cell membrane</location>
        <topology evidence="9">Multi-pass membrane protein</topology>
    </subcellularLocation>
</comment>
<feature type="transmembrane region" description="Helical" evidence="9">
    <location>
        <begin position="178"/>
        <end position="199"/>
    </location>
</feature>
<keyword evidence="7 9" id="KW-1133">Transmembrane helix</keyword>
<comment type="similarity">
    <text evidence="1 9 10">Belongs to the peptidase A8 family.</text>
</comment>
<evidence type="ECO:0000256" key="1">
    <source>
        <dbReference type="ARBA" id="ARBA00006139"/>
    </source>
</evidence>
<dbReference type="HAMAP" id="MF_00161">
    <property type="entry name" value="LspA"/>
    <property type="match status" value="1"/>
</dbReference>
<keyword evidence="8 9" id="KW-0472">Membrane</keyword>
<dbReference type="PANTHER" id="PTHR33695:SF1">
    <property type="entry name" value="LIPOPROTEIN SIGNAL PEPTIDASE"/>
    <property type="match status" value="1"/>
</dbReference>
<feature type="active site" evidence="9">
    <location>
        <position position="149"/>
    </location>
</feature>
<keyword evidence="4 9" id="KW-0812">Transmembrane</keyword>
<dbReference type="InterPro" id="IPR001872">
    <property type="entry name" value="Peptidase_A8"/>
</dbReference>
<dbReference type="EC" id="3.4.23.36" evidence="9"/>
<accession>A0A2S6I1Y5</accession>
<comment type="caution">
    <text evidence="9">Lacks conserved residue(s) required for the propagation of feature annotation.</text>
</comment>
<proteinExistence type="inferred from homology"/>
<dbReference type="EMBL" id="PTJC01000006">
    <property type="protein sequence ID" value="PPK85184.1"/>
    <property type="molecule type" value="Genomic_DNA"/>
</dbReference>
<keyword evidence="12" id="KW-1185">Reference proteome</keyword>
<evidence type="ECO:0000313" key="11">
    <source>
        <dbReference type="EMBL" id="PPK85184.1"/>
    </source>
</evidence>
<reference evidence="11 12" key="1">
    <citation type="submission" date="2018-02" db="EMBL/GenBank/DDBJ databases">
        <title>Genomic Encyclopedia of Archaeal and Bacterial Type Strains, Phase II (KMG-II): from individual species to whole genera.</title>
        <authorList>
            <person name="Goeker M."/>
        </authorList>
    </citation>
    <scope>NUCLEOTIDE SEQUENCE [LARGE SCALE GENOMIC DNA]</scope>
    <source>
        <strain evidence="11 12">DSM 29526</strain>
    </source>
</reference>
<keyword evidence="6 9" id="KW-0378">Hydrolase</keyword>
<sequence length="202" mass="22571">MSRKALVIGILLTVLVLDQALKIWVKTHLYYGEQFELLGMDRALIHFVENNGMAFGLSLGGRIGKLLLTGFRIVAVTLLGYYLYRLLRERASRWLLAAFACIEAGAIGNIVDSVFYGVLFSDSGPHGGVATLLPAGGGYESLFYGRVVDMFYFPLFYGVYPDWVPWLGGAPFLFFRPIFNLADVSISLGVMLLLTYYYLRKP</sequence>
<comment type="pathway">
    <text evidence="9">Protein modification; lipoprotein biosynthesis (signal peptide cleavage).</text>
</comment>
<name>A0A2S6I1Y5_9BACT</name>
<protein>
    <recommendedName>
        <fullName evidence="9">Lipoprotein signal peptidase</fullName>
        <ecNumber evidence="9">3.4.23.36</ecNumber>
    </recommendedName>
    <alternativeName>
        <fullName evidence="9">Prolipoprotein signal peptidase</fullName>
    </alternativeName>
    <alternativeName>
        <fullName evidence="9">Signal peptidase II</fullName>
        <shortName evidence="9">SPase II</shortName>
    </alternativeName>
</protein>
<comment type="catalytic activity">
    <reaction evidence="9">
        <text>Release of signal peptides from bacterial membrane prolipoproteins. Hydrolyzes -Xaa-Yaa-Zaa-|-(S,diacylglyceryl)Cys-, in which Xaa is hydrophobic (preferably Leu), and Yaa (Ala or Ser) and Zaa (Gly or Ala) have small, neutral side chains.</text>
        <dbReference type="EC" id="3.4.23.36"/>
    </reaction>
</comment>
<dbReference type="Proteomes" id="UP000237662">
    <property type="component" value="Unassembled WGS sequence"/>
</dbReference>
<dbReference type="PANTHER" id="PTHR33695">
    <property type="entry name" value="LIPOPROTEIN SIGNAL PEPTIDASE"/>
    <property type="match status" value="1"/>
</dbReference>
<dbReference type="UniPathway" id="UPA00665"/>
<keyword evidence="2 9" id="KW-1003">Cell membrane</keyword>
<dbReference type="Pfam" id="PF01252">
    <property type="entry name" value="Peptidase_A8"/>
    <property type="match status" value="1"/>
</dbReference>
<dbReference type="OrthoDB" id="9810259at2"/>
<evidence type="ECO:0000256" key="6">
    <source>
        <dbReference type="ARBA" id="ARBA00022801"/>
    </source>
</evidence>
<dbReference type="RefSeq" id="WP_104419697.1">
    <property type="nucleotide sequence ID" value="NZ_PTJC01000006.1"/>
</dbReference>
<keyword evidence="5 9" id="KW-0064">Aspartyl protease</keyword>
<organism evidence="11 12">
    <name type="scientific">Neolewinella xylanilytica</name>
    <dbReference type="NCBI Taxonomy" id="1514080"/>
    <lineage>
        <taxon>Bacteria</taxon>
        <taxon>Pseudomonadati</taxon>
        <taxon>Bacteroidota</taxon>
        <taxon>Saprospiria</taxon>
        <taxon>Saprospirales</taxon>
        <taxon>Lewinellaceae</taxon>
        <taxon>Neolewinella</taxon>
    </lineage>
</organism>
<gene>
    <name evidence="9" type="primary">lspA</name>
    <name evidence="11" type="ORF">CLV84_2076</name>
</gene>
<keyword evidence="3 9" id="KW-0645">Protease</keyword>
<evidence type="ECO:0000256" key="3">
    <source>
        <dbReference type="ARBA" id="ARBA00022670"/>
    </source>
</evidence>
<evidence type="ECO:0000256" key="7">
    <source>
        <dbReference type="ARBA" id="ARBA00022989"/>
    </source>
</evidence>
<evidence type="ECO:0000256" key="10">
    <source>
        <dbReference type="RuleBase" id="RU004181"/>
    </source>
</evidence>
<comment type="caution">
    <text evidence="11">The sequence shown here is derived from an EMBL/GenBank/DDBJ whole genome shotgun (WGS) entry which is preliminary data.</text>
</comment>
<evidence type="ECO:0000256" key="8">
    <source>
        <dbReference type="ARBA" id="ARBA00023136"/>
    </source>
</evidence>
<evidence type="ECO:0000256" key="9">
    <source>
        <dbReference type="HAMAP-Rule" id="MF_00161"/>
    </source>
</evidence>
<dbReference type="GO" id="GO:0006508">
    <property type="term" value="P:proteolysis"/>
    <property type="evidence" value="ECO:0007669"/>
    <property type="project" value="UniProtKB-KW"/>
</dbReference>
<feature type="transmembrane region" description="Helical" evidence="9">
    <location>
        <begin position="63"/>
        <end position="84"/>
    </location>
</feature>
<feature type="active site" evidence="9">
    <location>
        <position position="183"/>
    </location>
</feature>
<evidence type="ECO:0000256" key="2">
    <source>
        <dbReference type="ARBA" id="ARBA00022475"/>
    </source>
</evidence>
<dbReference type="PRINTS" id="PR00781">
    <property type="entry name" value="LIPOSIGPTASE"/>
</dbReference>
<feature type="transmembrane region" description="Helical" evidence="9">
    <location>
        <begin position="96"/>
        <end position="119"/>
    </location>
</feature>
<dbReference type="GO" id="GO:0004190">
    <property type="term" value="F:aspartic-type endopeptidase activity"/>
    <property type="evidence" value="ECO:0007669"/>
    <property type="project" value="UniProtKB-UniRule"/>
</dbReference>
<evidence type="ECO:0000256" key="4">
    <source>
        <dbReference type="ARBA" id="ARBA00022692"/>
    </source>
</evidence>
<dbReference type="NCBIfam" id="NF011369">
    <property type="entry name" value="PRK14788.1"/>
    <property type="match status" value="1"/>
</dbReference>
<dbReference type="AlphaFoldDB" id="A0A2S6I1Y5"/>